<dbReference type="AlphaFoldDB" id="A0A0K0FNT8"/>
<feature type="chain" id="PRO_5005330225" evidence="1">
    <location>
        <begin position="20"/>
        <end position="146"/>
    </location>
</feature>
<dbReference type="WBParaSite" id="SVE_1078900.1">
    <property type="protein sequence ID" value="SVE_1078900.1"/>
    <property type="gene ID" value="SVE_1078900"/>
</dbReference>
<keyword evidence="1" id="KW-0732">Signal</keyword>
<feature type="signal peptide" evidence="1">
    <location>
        <begin position="1"/>
        <end position="19"/>
    </location>
</feature>
<name>A0A0K0FNT8_STRVS</name>
<evidence type="ECO:0000256" key="1">
    <source>
        <dbReference type="SAM" id="SignalP"/>
    </source>
</evidence>
<accession>A0A0K0FNT8</accession>
<proteinExistence type="predicted"/>
<reference evidence="3" key="2">
    <citation type="submission" date="2015-08" db="UniProtKB">
        <authorList>
            <consortium name="WormBaseParasite"/>
        </authorList>
    </citation>
    <scope>IDENTIFICATION</scope>
</reference>
<protein>
    <submittedName>
        <fullName evidence="3">Secreted protein</fullName>
    </submittedName>
</protein>
<organism evidence="2 3">
    <name type="scientific">Strongyloides venezuelensis</name>
    <name type="common">Threadworm</name>
    <dbReference type="NCBI Taxonomy" id="75913"/>
    <lineage>
        <taxon>Eukaryota</taxon>
        <taxon>Metazoa</taxon>
        <taxon>Ecdysozoa</taxon>
        <taxon>Nematoda</taxon>
        <taxon>Chromadorea</taxon>
        <taxon>Rhabditida</taxon>
        <taxon>Tylenchina</taxon>
        <taxon>Panagrolaimomorpha</taxon>
        <taxon>Strongyloidoidea</taxon>
        <taxon>Strongyloididae</taxon>
        <taxon>Strongyloides</taxon>
    </lineage>
</organism>
<keyword evidence="2" id="KW-1185">Reference proteome</keyword>
<evidence type="ECO:0000313" key="2">
    <source>
        <dbReference type="Proteomes" id="UP000035680"/>
    </source>
</evidence>
<evidence type="ECO:0000313" key="3">
    <source>
        <dbReference type="WBParaSite" id="SVE_1078900.1"/>
    </source>
</evidence>
<reference evidence="2" key="1">
    <citation type="submission" date="2014-07" db="EMBL/GenBank/DDBJ databases">
        <authorList>
            <person name="Martin A.A"/>
            <person name="De Silva N."/>
        </authorList>
    </citation>
    <scope>NUCLEOTIDE SEQUENCE</scope>
</reference>
<sequence length="146" mass="16517">MNLFAITIFIVSVPTLSSGFYTYNCEKNNNKTCEIFLTPIDDLFQKVFLPTINALTQISVEFGITGYESDPKTILDQVNEDLKEASQSTIKKFVEKIRGVTYKNPTQIELIADYSSFFIPEHIQKAIQSGLSGIRDILSGFNYRGR</sequence>
<dbReference type="Proteomes" id="UP000035680">
    <property type="component" value="Unassembled WGS sequence"/>
</dbReference>